<evidence type="ECO:0000313" key="3">
    <source>
        <dbReference type="Proteomes" id="UP000823775"/>
    </source>
</evidence>
<evidence type="ECO:0000256" key="1">
    <source>
        <dbReference type="SAM" id="MobiDB-lite"/>
    </source>
</evidence>
<gene>
    <name evidence="2" type="ORF">HAX54_038517</name>
</gene>
<reference evidence="2 3" key="1">
    <citation type="journal article" date="2021" name="BMC Genomics">
        <title>Datura genome reveals duplications of psychoactive alkaloid biosynthetic genes and high mutation rate following tissue culture.</title>
        <authorList>
            <person name="Rajewski A."/>
            <person name="Carter-House D."/>
            <person name="Stajich J."/>
            <person name="Litt A."/>
        </authorList>
    </citation>
    <scope>NUCLEOTIDE SEQUENCE [LARGE SCALE GENOMIC DNA]</scope>
    <source>
        <strain evidence="2">AR-01</strain>
    </source>
</reference>
<dbReference type="EMBL" id="JACEIK010005261">
    <property type="protein sequence ID" value="MCE0481106.1"/>
    <property type="molecule type" value="Genomic_DNA"/>
</dbReference>
<organism evidence="2 3">
    <name type="scientific">Datura stramonium</name>
    <name type="common">Jimsonweed</name>
    <name type="synonym">Common thornapple</name>
    <dbReference type="NCBI Taxonomy" id="4076"/>
    <lineage>
        <taxon>Eukaryota</taxon>
        <taxon>Viridiplantae</taxon>
        <taxon>Streptophyta</taxon>
        <taxon>Embryophyta</taxon>
        <taxon>Tracheophyta</taxon>
        <taxon>Spermatophyta</taxon>
        <taxon>Magnoliopsida</taxon>
        <taxon>eudicotyledons</taxon>
        <taxon>Gunneridae</taxon>
        <taxon>Pentapetalae</taxon>
        <taxon>asterids</taxon>
        <taxon>lamiids</taxon>
        <taxon>Solanales</taxon>
        <taxon>Solanaceae</taxon>
        <taxon>Solanoideae</taxon>
        <taxon>Datureae</taxon>
        <taxon>Datura</taxon>
    </lineage>
</organism>
<evidence type="ECO:0000313" key="2">
    <source>
        <dbReference type="EMBL" id="MCE0481106.1"/>
    </source>
</evidence>
<feature type="compositionally biased region" description="Basic and acidic residues" evidence="1">
    <location>
        <begin position="86"/>
        <end position="104"/>
    </location>
</feature>
<sequence>MERGTTGSDWWWPSVIWPEVGGAGERKFGGFGVWEFAGEDGGEGNIGRSGGCLVSFGFWCFVGVEEERKKRERVWLLGELKRKRGEGRGSGDRREGEGGKGSDG</sequence>
<proteinExistence type="predicted"/>
<keyword evidence="3" id="KW-1185">Reference proteome</keyword>
<comment type="caution">
    <text evidence="2">The sequence shown here is derived from an EMBL/GenBank/DDBJ whole genome shotgun (WGS) entry which is preliminary data.</text>
</comment>
<protein>
    <submittedName>
        <fullName evidence="2">Uncharacterized protein</fullName>
    </submittedName>
</protein>
<name>A0ABS8VJX6_DATST</name>
<accession>A0ABS8VJX6</accession>
<feature type="region of interest" description="Disordered" evidence="1">
    <location>
        <begin position="83"/>
        <end position="104"/>
    </location>
</feature>
<dbReference type="Proteomes" id="UP000823775">
    <property type="component" value="Unassembled WGS sequence"/>
</dbReference>